<feature type="domain" description="Tyr recombinase" evidence="3">
    <location>
        <begin position="365"/>
        <end position="557"/>
    </location>
</feature>
<name>A0A1G5JX35_9HYPH</name>
<dbReference type="Gene3D" id="1.10.443.10">
    <property type="entry name" value="Intergrase catalytic core"/>
    <property type="match status" value="1"/>
</dbReference>
<gene>
    <name evidence="4" type="ORF">SAMN02927923_02855</name>
</gene>
<reference evidence="4 5" key="1">
    <citation type="submission" date="2016-10" db="EMBL/GenBank/DDBJ databases">
        <authorList>
            <person name="de Groot N.N."/>
        </authorList>
    </citation>
    <scope>NUCLEOTIDE SEQUENCE [LARGE SCALE GENOMIC DNA]</scope>
    <source>
        <strain evidence="4 5">CGMCC 1.7666</strain>
    </source>
</reference>
<accession>A0A1G5JX35</accession>
<evidence type="ECO:0000313" key="5">
    <source>
        <dbReference type="Proteomes" id="UP000199569"/>
    </source>
</evidence>
<organism evidence="4 5">
    <name type="scientific">Microvirga guangxiensis</name>
    <dbReference type="NCBI Taxonomy" id="549386"/>
    <lineage>
        <taxon>Bacteria</taxon>
        <taxon>Pseudomonadati</taxon>
        <taxon>Pseudomonadota</taxon>
        <taxon>Alphaproteobacteria</taxon>
        <taxon>Hyphomicrobiales</taxon>
        <taxon>Methylobacteriaceae</taxon>
        <taxon>Microvirga</taxon>
    </lineage>
</organism>
<dbReference type="Proteomes" id="UP000199569">
    <property type="component" value="Unassembled WGS sequence"/>
</dbReference>
<dbReference type="InterPro" id="IPR013762">
    <property type="entry name" value="Integrase-like_cat_sf"/>
</dbReference>
<dbReference type="STRING" id="549386.SAMN02927923_02855"/>
<keyword evidence="2" id="KW-0233">DNA recombination</keyword>
<evidence type="ECO:0000256" key="1">
    <source>
        <dbReference type="ARBA" id="ARBA00022908"/>
    </source>
</evidence>
<dbReference type="EMBL" id="FMVJ01000008">
    <property type="protein sequence ID" value="SCY92430.1"/>
    <property type="molecule type" value="Genomic_DNA"/>
</dbReference>
<keyword evidence="1" id="KW-0229">DNA integration</keyword>
<dbReference type="PANTHER" id="PTHR30349">
    <property type="entry name" value="PHAGE INTEGRASE-RELATED"/>
    <property type="match status" value="1"/>
</dbReference>
<sequence>MNHVDPKFLARSKTAFLSEHQTTLADVKRLAEDDQHLTAIQRRDLVSALNRVEQMFESPLDKLEASPRRVRELFASRSAAQVNLSEKTFANIRSLVTKAVARYGQPILPLTKRIAIAPSWQTLLNRIEPAYQRQALYRLTTYCSIMGIPPEEVTTQTLPGLFGALEVEEAIKNPKDVLKNTIVNWNRSARTIPGWPQVILSSPFKQKPYTLALSTFPVSFQADVEAWKQRMADPDPLDEEAPARVLRPATIEHRIDNFRQFASALVHTGRLPVEAITSLSVLFQPEAFKSALRFFLDRSGKKTQRVHNLARSMRLIGKHYGRLDEATLATLEKVSRKLDPGNRCQMTDRNRQRLGQFDDPRNVGRLLTFPEREAKRALTEKNPLRAAKRMERAVAVDLLIHCGLRIGSLRTLEMADFTWLSSGRAVLVVRAERTKTGRPLEFELNPEVTVRLKHHIAAFRSRLPQAEGPFLFPGPSGGPRSQTAMADAIRRGMRQTGLEMNPHLFRHAIAKIAVEADPGAYLAVSRVLGHTTLDTTMGHYLGTESKAAGRHVDRLLDEAKAKASKGKR</sequence>
<dbReference type="OrthoDB" id="9803188at2"/>
<evidence type="ECO:0000256" key="2">
    <source>
        <dbReference type="ARBA" id="ARBA00023172"/>
    </source>
</evidence>
<dbReference type="InterPro" id="IPR011010">
    <property type="entry name" value="DNA_brk_join_enz"/>
</dbReference>
<protein>
    <submittedName>
        <fullName evidence="4">Phage integrase family protein</fullName>
    </submittedName>
</protein>
<dbReference type="AlphaFoldDB" id="A0A1G5JX35"/>
<keyword evidence="5" id="KW-1185">Reference proteome</keyword>
<dbReference type="InterPro" id="IPR050090">
    <property type="entry name" value="Tyrosine_recombinase_XerCD"/>
</dbReference>
<dbReference type="SUPFAM" id="SSF56349">
    <property type="entry name" value="DNA breaking-rejoining enzymes"/>
    <property type="match status" value="1"/>
</dbReference>
<evidence type="ECO:0000313" key="4">
    <source>
        <dbReference type="EMBL" id="SCY92430.1"/>
    </source>
</evidence>
<evidence type="ECO:0000259" key="3">
    <source>
        <dbReference type="PROSITE" id="PS51898"/>
    </source>
</evidence>
<dbReference type="PROSITE" id="PS51898">
    <property type="entry name" value="TYR_RECOMBINASE"/>
    <property type="match status" value="1"/>
</dbReference>
<proteinExistence type="predicted"/>
<dbReference type="GO" id="GO:0003677">
    <property type="term" value="F:DNA binding"/>
    <property type="evidence" value="ECO:0007669"/>
    <property type="project" value="InterPro"/>
</dbReference>
<dbReference type="RefSeq" id="WP_091135652.1">
    <property type="nucleotide sequence ID" value="NZ_FMVJ01000008.1"/>
</dbReference>
<dbReference type="Pfam" id="PF00589">
    <property type="entry name" value="Phage_integrase"/>
    <property type="match status" value="1"/>
</dbReference>
<dbReference type="GO" id="GO:0015074">
    <property type="term" value="P:DNA integration"/>
    <property type="evidence" value="ECO:0007669"/>
    <property type="project" value="UniProtKB-KW"/>
</dbReference>
<dbReference type="InterPro" id="IPR002104">
    <property type="entry name" value="Integrase_catalytic"/>
</dbReference>
<dbReference type="GO" id="GO:0006310">
    <property type="term" value="P:DNA recombination"/>
    <property type="evidence" value="ECO:0007669"/>
    <property type="project" value="UniProtKB-KW"/>
</dbReference>